<feature type="compositionally biased region" description="Acidic residues" evidence="12">
    <location>
        <begin position="802"/>
        <end position="818"/>
    </location>
</feature>
<proteinExistence type="inferred from homology"/>
<evidence type="ECO:0000313" key="14">
    <source>
        <dbReference type="EMBL" id="CAF0821153.1"/>
    </source>
</evidence>
<keyword evidence="4 11" id="KW-0813">Transport</keyword>
<evidence type="ECO:0000256" key="11">
    <source>
        <dbReference type="PIRNR" id="PIRNR037096"/>
    </source>
</evidence>
<protein>
    <recommendedName>
        <fullName evidence="11">AP-3 complex subunit beta</fullName>
    </recommendedName>
</protein>
<evidence type="ECO:0000256" key="5">
    <source>
        <dbReference type="ARBA" id="ARBA00022553"/>
    </source>
</evidence>
<evidence type="ECO:0000256" key="4">
    <source>
        <dbReference type="ARBA" id="ARBA00022448"/>
    </source>
</evidence>
<keyword evidence="6 11" id="KW-0653">Protein transport</keyword>
<feature type="compositionally biased region" description="Acidic residues" evidence="12">
    <location>
        <begin position="700"/>
        <end position="715"/>
    </location>
</feature>
<dbReference type="InterPro" id="IPR026740">
    <property type="entry name" value="AP3_beta"/>
</dbReference>
<dbReference type="EMBL" id="CAJNOC010000956">
    <property type="protein sequence ID" value="CAF0821153.1"/>
    <property type="molecule type" value="Genomic_DNA"/>
</dbReference>
<feature type="region of interest" description="Disordered" evidence="12">
    <location>
        <begin position="654"/>
        <end position="842"/>
    </location>
</feature>
<dbReference type="GO" id="GO:0006886">
    <property type="term" value="P:intracellular protein transport"/>
    <property type="evidence" value="ECO:0007669"/>
    <property type="project" value="InterPro"/>
</dbReference>
<dbReference type="InterPro" id="IPR016024">
    <property type="entry name" value="ARM-type_fold"/>
</dbReference>
<dbReference type="GO" id="GO:0030123">
    <property type="term" value="C:AP-3 adaptor complex"/>
    <property type="evidence" value="ECO:0007669"/>
    <property type="project" value="UniProtKB-UniRule"/>
</dbReference>
<evidence type="ECO:0000256" key="3">
    <source>
        <dbReference type="ARBA" id="ARBA00006613"/>
    </source>
</evidence>
<dbReference type="GO" id="GO:0016192">
    <property type="term" value="P:vesicle-mediated transport"/>
    <property type="evidence" value="ECO:0007669"/>
    <property type="project" value="InterPro"/>
</dbReference>
<feature type="region of interest" description="Disordered" evidence="12">
    <location>
        <begin position="262"/>
        <end position="294"/>
    </location>
</feature>
<evidence type="ECO:0000256" key="12">
    <source>
        <dbReference type="SAM" id="MobiDB-lite"/>
    </source>
</evidence>
<dbReference type="Pfam" id="PF14796">
    <property type="entry name" value="AP3B1_C"/>
    <property type="match status" value="1"/>
</dbReference>
<keyword evidence="8 11" id="KW-0472">Membrane</keyword>
<dbReference type="Pfam" id="PF24080">
    <property type="entry name" value="AP3B1_C_2"/>
    <property type="match status" value="1"/>
</dbReference>
<evidence type="ECO:0000256" key="1">
    <source>
        <dbReference type="ARBA" id="ARBA00004145"/>
    </source>
</evidence>
<dbReference type="InterPro" id="IPR011989">
    <property type="entry name" value="ARM-like"/>
</dbReference>
<keyword evidence="7" id="KW-0333">Golgi apparatus</keyword>
<accession>A0A813U0W3</accession>
<evidence type="ECO:0000256" key="8">
    <source>
        <dbReference type="ARBA" id="ARBA00023136"/>
    </source>
</evidence>
<dbReference type="PANTHER" id="PTHR11134">
    <property type="entry name" value="ADAPTOR COMPLEX SUBUNIT BETA FAMILY MEMBER"/>
    <property type="match status" value="1"/>
</dbReference>
<feature type="compositionally biased region" description="Basic and acidic residues" evidence="12">
    <location>
        <begin position="738"/>
        <end position="753"/>
    </location>
</feature>
<keyword evidence="5" id="KW-0597">Phosphoprotein</keyword>
<dbReference type="OrthoDB" id="302453at2759"/>
<dbReference type="SMART" id="SM01355">
    <property type="entry name" value="AP3B1_C"/>
    <property type="match status" value="1"/>
</dbReference>
<evidence type="ECO:0000259" key="13">
    <source>
        <dbReference type="SMART" id="SM01355"/>
    </source>
</evidence>
<dbReference type="Gene3D" id="1.25.10.10">
    <property type="entry name" value="Leucine-rich Repeat Variant"/>
    <property type="match status" value="1"/>
</dbReference>
<gene>
    <name evidence="14" type="ORF">OXX778_LOCUS7473</name>
</gene>
<dbReference type="Pfam" id="PF01602">
    <property type="entry name" value="Adaptin_N"/>
    <property type="match status" value="1"/>
</dbReference>
<dbReference type="InterPro" id="IPR056314">
    <property type="entry name" value="AP3B1/2_C"/>
</dbReference>
<feature type="compositionally biased region" description="Acidic residues" evidence="12">
    <location>
        <begin position="276"/>
        <end position="288"/>
    </location>
</feature>
<organism evidence="14 15">
    <name type="scientific">Brachionus calyciflorus</name>
    <dbReference type="NCBI Taxonomy" id="104777"/>
    <lineage>
        <taxon>Eukaryota</taxon>
        <taxon>Metazoa</taxon>
        <taxon>Spiralia</taxon>
        <taxon>Gnathifera</taxon>
        <taxon>Rotifera</taxon>
        <taxon>Eurotatoria</taxon>
        <taxon>Monogononta</taxon>
        <taxon>Pseudotrocha</taxon>
        <taxon>Ploima</taxon>
        <taxon>Brachionidae</taxon>
        <taxon>Brachionus</taxon>
    </lineage>
</organism>
<dbReference type="InterPro" id="IPR002553">
    <property type="entry name" value="Clathrin/coatomer_adapt-like_N"/>
</dbReference>
<comment type="similarity">
    <text evidence="3 11">Belongs to the adaptor complexes large subunit family.</text>
</comment>
<comment type="caution">
    <text evidence="14">The sequence shown here is derived from an EMBL/GenBank/DDBJ whole genome shotgun (WGS) entry which is preliminary data.</text>
</comment>
<evidence type="ECO:0000256" key="7">
    <source>
        <dbReference type="ARBA" id="ARBA00023034"/>
    </source>
</evidence>
<feature type="compositionally biased region" description="Basic and acidic residues" evidence="12">
    <location>
        <begin position="266"/>
        <end position="275"/>
    </location>
</feature>
<dbReference type="InterPro" id="IPR026739">
    <property type="entry name" value="AP_beta"/>
</dbReference>
<evidence type="ECO:0000256" key="6">
    <source>
        <dbReference type="ARBA" id="ARBA00022927"/>
    </source>
</evidence>
<sequence length="1138" mass="126898">MSGSALITGFQMQNAATGNPNVTDDPNSSDNVKPVSIFSNDYKKHDDLRQMLDSNKDNLKLDAMKRIVGMIAKGKNASDLFPAVVKNVVSKNVEIKKLVYVYLMRYAEEQQDLALLSISTFQRALKDPNQLIRASALRVLSSIRVPIITTIMMLAIKEAVGDMSPYVRKTAANAITKLYSLDPELKDELVGIIEKLLADKTILVAGSAIAAFEDVCPERIDLIHKNYRKLCNLLIDVDEWGQIVIINMLTRYARTQFVSPNPASEAEIKENSEEKENSDEDNDDEDTNFDLKFNNDESKRVMDPDHRLLLRVTKPLLQSRNSAVVMAVAQLYYYVAPRSEIPAVAKSLARLLRSHREVQIVVLKNIVSMAQKNQHMFQPHQKSFYVHSSDNIHVKLLKLEILTCLANQSNISVFLREFQTYVLSNDKDFAAATIHAIGRCANSIKEVADSCLTGLVNLMSKKDETIVAESVVVIKQLLQSNPSKNSSIIKRMAKMSDKVTVPMARASILWLMGEYSDQVKKLAPDVLRKMAKTFCDEENIVKLQILNLAAKLFITNQKQVALLVQYILNLAKYDQNYDIRDRARFLRTLIYNNEKCPQLAKHAKKIILAPKPAPVLHSAYKDSDQFQLGTLSHAISSVVPGYTDLPDFPLEAPDPSVRNIEVPVADKINNQTEGKSRKKSDKFYSDDEDEDKSQSTEGADPTESESEEDESESDDESKSESEDEPEKSGSEESESENDQVKSKKNEAKTHDSQSSEDSESSSDSSSESESETESDSEEEKAIQKPPPAQKNSKKPQTKSSESESETETESESEEEEEEVKPKPPPLVKNSKKEEKKSAPKKTVNEVSLLDLDFSESLSSTVSLPTVQSSIPVLSPSLADLANLSSNTSQVLGQKVYKSNKEYELLNKMNGNGLQIQYKYTRLPNQFSNKSTSIELIFTNLTNGDLSAFTISSKKLQPGMSMSDLNEFSLNKSSSLSQNVSIDFNDTFQPAVFEISAVYSNDPTLGGTSVTKKWSNLTITCPIGELIQPGYSISENEFTKLQAKLKGMNEVNSTLEDLTHAKFINKDLSTKVLENLNLCQIPSSQQDSLKYAALTTSSKTPLLLSLFFSNDGKCFINVNCEKIVLANMFMKEIKIILTN</sequence>
<evidence type="ECO:0000256" key="2">
    <source>
        <dbReference type="ARBA" id="ARBA00004555"/>
    </source>
</evidence>
<feature type="compositionally biased region" description="Acidic residues" evidence="12">
    <location>
        <begin position="754"/>
        <end position="778"/>
    </location>
</feature>
<dbReference type="GO" id="GO:0030665">
    <property type="term" value="C:clathrin-coated vesicle membrane"/>
    <property type="evidence" value="ECO:0007669"/>
    <property type="project" value="UniProtKB-SubCell"/>
</dbReference>
<evidence type="ECO:0000256" key="10">
    <source>
        <dbReference type="ARBA" id="ARBA00023570"/>
    </source>
</evidence>
<keyword evidence="15" id="KW-1185">Reference proteome</keyword>
<dbReference type="AlphaFoldDB" id="A0A813U0W3"/>
<dbReference type="GO" id="GO:0005794">
    <property type="term" value="C:Golgi apparatus"/>
    <property type="evidence" value="ECO:0007669"/>
    <property type="project" value="UniProtKB-SubCell"/>
</dbReference>
<comment type="subcellular location">
    <subcellularLocation>
        <location evidence="1">Cytoplasmic vesicle</location>
        <location evidence="1">Clathrin-coated vesicle membrane</location>
        <topology evidence="1">Peripheral membrane protein</topology>
        <orientation evidence="1">Cytoplasmic side</orientation>
    </subcellularLocation>
    <subcellularLocation>
        <location evidence="2">Golgi apparatus</location>
    </subcellularLocation>
</comment>
<dbReference type="PIRSF" id="PIRSF037096">
    <property type="entry name" value="AP3_complex_beta"/>
    <property type="match status" value="1"/>
</dbReference>
<dbReference type="InterPro" id="IPR029390">
    <property type="entry name" value="AP3B_C"/>
</dbReference>
<dbReference type="SUPFAM" id="SSF48371">
    <property type="entry name" value="ARM repeat"/>
    <property type="match status" value="1"/>
</dbReference>
<dbReference type="Proteomes" id="UP000663879">
    <property type="component" value="Unassembled WGS sequence"/>
</dbReference>
<keyword evidence="9" id="KW-0968">Cytoplasmic vesicle</keyword>
<name>A0A813U0W3_9BILA</name>
<evidence type="ECO:0000256" key="9">
    <source>
        <dbReference type="ARBA" id="ARBA00023329"/>
    </source>
</evidence>
<feature type="compositionally biased region" description="Basic and acidic residues" evidence="12">
    <location>
        <begin position="716"/>
        <end position="730"/>
    </location>
</feature>
<comment type="function">
    <text evidence="10">Subunit of non-clathrin- and clathrin-associated adaptor protein complex 3 (AP-3) that plays a role in protein sorting in the late-Golgi/trans-Golgi network (TGN) and/or endosomes. The AP complexes mediate both the recruitment of clathrin to membranes and the recognition of sorting signals within the cytosolic tails of transmembrane cargo molecules. AP-3 appears to be involved in the sorting of a subset of transmembrane proteins targeted to lysosomes and lysosome-related organelles. In concert with the BLOC-1 complex, AP-3 is required to target cargos into vesicles assembled at cell bodies for delivery into neurites and nerve terminals.</text>
</comment>
<reference evidence="14" key="1">
    <citation type="submission" date="2021-02" db="EMBL/GenBank/DDBJ databases">
        <authorList>
            <person name="Nowell W R."/>
        </authorList>
    </citation>
    <scope>NUCLEOTIDE SEQUENCE</scope>
    <source>
        <strain evidence="14">Ploen Becks lab</strain>
    </source>
</reference>
<feature type="domain" description="AP-3 complex subunit beta C-terminal" evidence="13">
    <location>
        <begin position="841"/>
        <end position="988"/>
    </location>
</feature>
<evidence type="ECO:0000313" key="15">
    <source>
        <dbReference type="Proteomes" id="UP000663879"/>
    </source>
</evidence>